<evidence type="ECO:0000256" key="3">
    <source>
        <dbReference type="ARBA" id="ARBA00023015"/>
    </source>
</evidence>
<dbReference type="OMA" id="DCNNYYE"/>
<feature type="compositionally biased region" description="Gly residues" evidence="7">
    <location>
        <begin position="25"/>
        <end position="38"/>
    </location>
</feature>
<accession>A0A1Y1IFC9</accession>
<comment type="subcellular location">
    <subcellularLocation>
        <location evidence="1">Nucleus</location>
    </subcellularLocation>
</comment>
<feature type="compositionally biased region" description="Polar residues" evidence="7">
    <location>
        <begin position="211"/>
        <end position="220"/>
    </location>
</feature>
<dbReference type="InterPro" id="IPR017930">
    <property type="entry name" value="Myb_dom"/>
</dbReference>
<evidence type="ECO:0000256" key="2">
    <source>
        <dbReference type="ARBA" id="ARBA00022737"/>
    </source>
</evidence>
<feature type="region of interest" description="Disordered" evidence="7">
    <location>
        <begin position="399"/>
        <end position="421"/>
    </location>
</feature>
<evidence type="ECO:0000256" key="7">
    <source>
        <dbReference type="SAM" id="MobiDB-lite"/>
    </source>
</evidence>
<keyword evidence="5" id="KW-0804">Transcription</keyword>
<dbReference type="PROSITE" id="PS50090">
    <property type="entry name" value="MYB_LIKE"/>
    <property type="match status" value="2"/>
</dbReference>
<evidence type="ECO:0000259" key="9">
    <source>
        <dbReference type="PROSITE" id="PS51294"/>
    </source>
</evidence>
<feature type="region of interest" description="Disordered" evidence="7">
    <location>
        <begin position="211"/>
        <end position="270"/>
    </location>
</feature>
<feature type="region of interest" description="Disordered" evidence="7">
    <location>
        <begin position="302"/>
        <end position="329"/>
    </location>
</feature>
<keyword evidence="4" id="KW-0238">DNA-binding</keyword>
<dbReference type="AlphaFoldDB" id="A0A1Y1IFC9"/>
<feature type="domain" description="HTH myb-type" evidence="9">
    <location>
        <begin position="47"/>
        <end position="98"/>
    </location>
</feature>
<name>A0A1Y1IFC9_KLENI</name>
<reference evidence="10 11" key="1">
    <citation type="journal article" date="2014" name="Nat. Commun.">
        <title>Klebsormidium flaccidum genome reveals primary factors for plant terrestrial adaptation.</title>
        <authorList>
            <person name="Hori K."/>
            <person name="Maruyama F."/>
            <person name="Fujisawa T."/>
            <person name="Togashi T."/>
            <person name="Yamamoto N."/>
            <person name="Seo M."/>
            <person name="Sato S."/>
            <person name="Yamada T."/>
            <person name="Mori H."/>
            <person name="Tajima N."/>
            <person name="Moriyama T."/>
            <person name="Ikeuchi M."/>
            <person name="Watanabe M."/>
            <person name="Wada H."/>
            <person name="Kobayashi K."/>
            <person name="Saito M."/>
            <person name="Masuda T."/>
            <person name="Sasaki-Sekimoto Y."/>
            <person name="Mashiguchi K."/>
            <person name="Awai K."/>
            <person name="Shimojima M."/>
            <person name="Masuda S."/>
            <person name="Iwai M."/>
            <person name="Nobusawa T."/>
            <person name="Narise T."/>
            <person name="Kondo S."/>
            <person name="Saito H."/>
            <person name="Sato R."/>
            <person name="Murakawa M."/>
            <person name="Ihara Y."/>
            <person name="Oshima-Yamada Y."/>
            <person name="Ohtaka K."/>
            <person name="Satoh M."/>
            <person name="Sonobe K."/>
            <person name="Ishii M."/>
            <person name="Ohtani R."/>
            <person name="Kanamori-Sato M."/>
            <person name="Honoki R."/>
            <person name="Miyazaki D."/>
            <person name="Mochizuki H."/>
            <person name="Umetsu J."/>
            <person name="Higashi K."/>
            <person name="Shibata D."/>
            <person name="Kamiya Y."/>
            <person name="Sato N."/>
            <person name="Nakamura Y."/>
            <person name="Tabata S."/>
            <person name="Ida S."/>
            <person name="Kurokawa K."/>
            <person name="Ohta H."/>
        </authorList>
    </citation>
    <scope>NUCLEOTIDE SEQUENCE [LARGE SCALE GENOMIC DNA]</scope>
    <source>
        <strain evidence="10 11">NIES-2285</strain>
    </source>
</reference>
<feature type="domain" description="HTH myb-type" evidence="9">
    <location>
        <begin position="99"/>
        <end position="153"/>
    </location>
</feature>
<keyword evidence="2" id="KW-0677">Repeat</keyword>
<feature type="compositionally biased region" description="Low complexity" evidence="7">
    <location>
        <begin position="243"/>
        <end position="270"/>
    </location>
</feature>
<feature type="compositionally biased region" description="Polar residues" evidence="7">
    <location>
        <begin position="229"/>
        <end position="241"/>
    </location>
</feature>
<organism evidence="10 11">
    <name type="scientific">Klebsormidium nitens</name>
    <name type="common">Green alga</name>
    <name type="synonym">Ulothrix nitens</name>
    <dbReference type="NCBI Taxonomy" id="105231"/>
    <lineage>
        <taxon>Eukaryota</taxon>
        <taxon>Viridiplantae</taxon>
        <taxon>Streptophyta</taxon>
        <taxon>Klebsormidiophyceae</taxon>
        <taxon>Klebsormidiales</taxon>
        <taxon>Klebsormidiaceae</taxon>
        <taxon>Klebsormidium</taxon>
    </lineage>
</organism>
<evidence type="ECO:0000256" key="5">
    <source>
        <dbReference type="ARBA" id="ARBA00023163"/>
    </source>
</evidence>
<dbReference type="PROSITE" id="PS51294">
    <property type="entry name" value="HTH_MYB"/>
    <property type="match status" value="2"/>
</dbReference>
<keyword evidence="11" id="KW-1185">Reference proteome</keyword>
<dbReference type="FunFam" id="1.10.10.60:FF:000060">
    <property type="entry name" value="MYB transcription factor"/>
    <property type="match status" value="1"/>
</dbReference>
<dbReference type="OrthoDB" id="2143914at2759"/>
<dbReference type="GO" id="GO:0000978">
    <property type="term" value="F:RNA polymerase II cis-regulatory region sequence-specific DNA binding"/>
    <property type="evidence" value="ECO:0000318"/>
    <property type="project" value="GO_Central"/>
</dbReference>
<evidence type="ECO:0000313" key="11">
    <source>
        <dbReference type="Proteomes" id="UP000054558"/>
    </source>
</evidence>
<dbReference type="GO" id="GO:0006355">
    <property type="term" value="P:regulation of DNA-templated transcription"/>
    <property type="evidence" value="ECO:0000318"/>
    <property type="project" value="GO_Central"/>
</dbReference>
<dbReference type="PANTHER" id="PTHR45614:SF25">
    <property type="entry name" value="MYB PROTEIN"/>
    <property type="match status" value="1"/>
</dbReference>
<proteinExistence type="predicted"/>
<dbReference type="GO" id="GO:0000981">
    <property type="term" value="F:DNA-binding transcription factor activity, RNA polymerase II-specific"/>
    <property type="evidence" value="ECO:0000318"/>
    <property type="project" value="GO_Central"/>
</dbReference>
<evidence type="ECO:0000256" key="6">
    <source>
        <dbReference type="ARBA" id="ARBA00023242"/>
    </source>
</evidence>
<dbReference type="InterPro" id="IPR001005">
    <property type="entry name" value="SANT/Myb"/>
</dbReference>
<dbReference type="InterPro" id="IPR009057">
    <property type="entry name" value="Homeodomain-like_sf"/>
</dbReference>
<dbReference type="Pfam" id="PF00249">
    <property type="entry name" value="Myb_DNA-binding"/>
    <property type="match status" value="2"/>
</dbReference>
<dbReference type="STRING" id="105231.A0A1Y1IFC9"/>
<evidence type="ECO:0000259" key="8">
    <source>
        <dbReference type="PROSITE" id="PS50090"/>
    </source>
</evidence>
<dbReference type="Gene3D" id="1.10.10.60">
    <property type="entry name" value="Homeodomain-like"/>
    <property type="match status" value="2"/>
</dbReference>
<feature type="domain" description="Myb-like" evidence="8">
    <location>
        <begin position="99"/>
        <end position="149"/>
    </location>
</feature>
<dbReference type="SMART" id="SM00717">
    <property type="entry name" value="SANT"/>
    <property type="match status" value="2"/>
</dbReference>
<sequence length="434" mass="46211">MSSEIGQEQQLQTGHESFQSRGEGDGGAGSHLSGGEGQGPAPNNVSREETIKGPWSAAEDDLLHRLVEHFGPRNWTLIARGIQGRSGKSCRLRWCNQLNPQVKRKPFTDEEDAKIIAAHAEHGNKWATIARLLPGRTDNAIKNHWNSTLSRRFLDIDGQIVDIFGRKRSYSVDGDLDGQAGDSEHSQSSAQELLAESAKRARLDLGHYTTAQQPLPSASTPFYHPSLHQPPSSRPETSEATFLSLTLPPQSLSHPSSSTSRSPHSRPVSVVPNHCGRGCCRSGVDDPGRGVRGPLLSQEMFEEGEGDDPKLPGLPIGSATGPLTGAPLSGSDVVGDPSAVFSSVISTAVAQAMRPMLQATGAGDGDELPTAVTPSELQSNPFMALMRDAVAKAVQAQSLQAADTTQRVDNGPSGQLSPSLTQQLVGSFLQHSQQ</sequence>
<keyword evidence="6" id="KW-0539">Nucleus</keyword>
<dbReference type="PANTHER" id="PTHR45614">
    <property type="entry name" value="MYB PROTEIN-RELATED"/>
    <property type="match status" value="1"/>
</dbReference>
<protein>
    <submittedName>
        <fullName evidence="10">Myb domain protein</fullName>
    </submittedName>
</protein>
<feature type="region of interest" description="Disordered" evidence="7">
    <location>
        <begin position="1"/>
        <end position="48"/>
    </location>
</feature>
<gene>
    <name evidence="10" type="ORF">KFL_004550030</name>
</gene>
<keyword evidence="3" id="KW-0805">Transcription regulation</keyword>
<dbReference type="Proteomes" id="UP000054558">
    <property type="component" value="Unassembled WGS sequence"/>
</dbReference>
<dbReference type="EMBL" id="DF237404">
    <property type="protein sequence ID" value="GAQ88732.1"/>
    <property type="molecule type" value="Genomic_DNA"/>
</dbReference>
<feature type="domain" description="Myb-like" evidence="8">
    <location>
        <begin position="47"/>
        <end position="98"/>
    </location>
</feature>
<dbReference type="CDD" id="cd00167">
    <property type="entry name" value="SANT"/>
    <property type="match status" value="2"/>
</dbReference>
<dbReference type="InterPro" id="IPR050560">
    <property type="entry name" value="MYB_TF"/>
</dbReference>
<dbReference type="GO" id="GO:0005634">
    <property type="term" value="C:nucleus"/>
    <property type="evidence" value="ECO:0000318"/>
    <property type="project" value="GO_Central"/>
</dbReference>
<feature type="compositionally biased region" description="Polar residues" evidence="7">
    <location>
        <begin position="1"/>
        <end position="20"/>
    </location>
</feature>
<dbReference type="SUPFAM" id="SSF46689">
    <property type="entry name" value="Homeodomain-like"/>
    <property type="match status" value="1"/>
</dbReference>
<evidence type="ECO:0000256" key="4">
    <source>
        <dbReference type="ARBA" id="ARBA00023125"/>
    </source>
</evidence>
<evidence type="ECO:0000313" key="10">
    <source>
        <dbReference type="EMBL" id="GAQ88732.1"/>
    </source>
</evidence>
<evidence type="ECO:0000256" key="1">
    <source>
        <dbReference type="ARBA" id="ARBA00004123"/>
    </source>
</evidence>